<dbReference type="AlphaFoldDB" id="A0A365XXI7"/>
<organism evidence="2 3">
    <name type="scientific">Chitinophaga flava</name>
    <dbReference type="NCBI Taxonomy" id="2259036"/>
    <lineage>
        <taxon>Bacteria</taxon>
        <taxon>Pseudomonadati</taxon>
        <taxon>Bacteroidota</taxon>
        <taxon>Chitinophagia</taxon>
        <taxon>Chitinophagales</taxon>
        <taxon>Chitinophagaceae</taxon>
        <taxon>Chitinophaga</taxon>
    </lineage>
</organism>
<dbReference type="InterPro" id="IPR032710">
    <property type="entry name" value="NTF2-like_dom_sf"/>
</dbReference>
<dbReference type="InterPro" id="IPR046860">
    <property type="entry name" value="SnoaL_5"/>
</dbReference>
<reference evidence="2 3" key="1">
    <citation type="submission" date="2018-05" db="EMBL/GenBank/DDBJ databases">
        <title>Chitinophaga sp. K3CV102501T nov., isolated from isolated from a monsoon evergreen broad-leaved forest soil.</title>
        <authorList>
            <person name="Lv Y."/>
        </authorList>
    </citation>
    <scope>NUCLEOTIDE SEQUENCE [LARGE SCALE GENOMIC DNA]</scope>
    <source>
        <strain evidence="2 3">GDMCC 1.1325</strain>
    </source>
</reference>
<dbReference type="OrthoDB" id="336094at2"/>
<evidence type="ECO:0000259" key="1">
    <source>
        <dbReference type="Pfam" id="PF20409"/>
    </source>
</evidence>
<evidence type="ECO:0000313" key="3">
    <source>
        <dbReference type="Proteomes" id="UP000253410"/>
    </source>
</evidence>
<dbReference type="Proteomes" id="UP000253410">
    <property type="component" value="Unassembled WGS sequence"/>
</dbReference>
<dbReference type="Pfam" id="PF20409">
    <property type="entry name" value="SnoaL_5"/>
    <property type="match status" value="1"/>
</dbReference>
<sequence length="119" mass="13389">MTIQEIAQRLTDLCAKQDFHTAQKELFAENAISIEPEAMGPFEKETRGLPGIFKKGELFGDMVEASYGCKVSKPIIAGNAIAFTLSMDVKMKDRDRSTMDEICVYVVKDGKIISEQFFW</sequence>
<dbReference type="Gene3D" id="3.10.450.50">
    <property type="match status" value="1"/>
</dbReference>
<keyword evidence="3" id="KW-1185">Reference proteome</keyword>
<accession>A0A365XXI7</accession>
<proteinExistence type="predicted"/>
<comment type="caution">
    <text evidence="2">The sequence shown here is derived from an EMBL/GenBank/DDBJ whole genome shotgun (WGS) entry which is preliminary data.</text>
</comment>
<dbReference type="RefSeq" id="WP_113613676.1">
    <property type="nucleotide sequence ID" value="NZ_QFFJ01000001.1"/>
</dbReference>
<dbReference type="EMBL" id="QFFJ01000001">
    <property type="protein sequence ID" value="RBL91076.1"/>
    <property type="molecule type" value="Genomic_DNA"/>
</dbReference>
<feature type="domain" description="SnoaL-like" evidence="1">
    <location>
        <begin position="1"/>
        <end position="119"/>
    </location>
</feature>
<gene>
    <name evidence="2" type="ORF">DF182_00180</name>
</gene>
<dbReference type="SUPFAM" id="SSF54427">
    <property type="entry name" value="NTF2-like"/>
    <property type="match status" value="1"/>
</dbReference>
<name>A0A365XXI7_9BACT</name>
<protein>
    <recommendedName>
        <fullName evidence="1">SnoaL-like domain-containing protein</fullName>
    </recommendedName>
</protein>
<evidence type="ECO:0000313" key="2">
    <source>
        <dbReference type="EMBL" id="RBL91076.1"/>
    </source>
</evidence>